<evidence type="ECO:0000256" key="7">
    <source>
        <dbReference type="SAM" id="Phobius"/>
    </source>
</evidence>
<gene>
    <name evidence="8" type="ORF">B0J13DRAFT_16582</name>
</gene>
<feature type="transmembrane region" description="Helical" evidence="7">
    <location>
        <begin position="379"/>
        <end position="402"/>
    </location>
</feature>
<feature type="compositionally biased region" description="Low complexity" evidence="6">
    <location>
        <begin position="622"/>
        <end position="635"/>
    </location>
</feature>
<dbReference type="GO" id="GO:0008506">
    <property type="term" value="F:sucrose:proton symporter activity"/>
    <property type="evidence" value="ECO:0007669"/>
    <property type="project" value="TreeGrafter"/>
</dbReference>
<feature type="transmembrane region" description="Helical" evidence="7">
    <location>
        <begin position="268"/>
        <end position="288"/>
    </location>
</feature>
<reference evidence="8" key="1">
    <citation type="journal article" date="2021" name="Nat. Commun.">
        <title>Genetic determinants of endophytism in the Arabidopsis root mycobiome.</title>
        <authorList>
            <person name="Mesny F."/>
            <person name="Miyauchi S."/>
            <person name="Thiergart T."/>
            <person name="Pickel B."/>
            <person name="Atanasova L."/>
            <person name="Karlsson M."/>
            <person name="Huettel B."/>
            <person name="Barry K.W."/>
            <person name="Haridas S."/>
            <person name="Chen C."/>
            <person name="Bauer D."/>
            <person name="Andreopoulos W."/>
            <person name="Pangilinan J."/>
            <person name="LaButti K."/>
            <person name="Riley R."/>
            <person name="Lipzen A."/>
            <person name="Clum A."/>
            <person name="Drula E."/>
            <person name="Henrissat B."/>
            <person name="Kohler A."/>
            <person name="Grigoriev I.V."/>
            <person name="Martin F.M."/>
            <person name="Hacquard S."/>
        </authorList>
    </citation>
    <scope>NUCLEOTIDE SEQUENCE</scope>
    <source>
        <strain evidence="8">MPI-CAGE-AT-0021</strain>
    </source>
</reference>
<feature type="compositionally biased region" description="Polar residues" evidence="6">
    <location>
        <begin position="28"/>
        <end position="48"/>
    </location>
</feature>
<feature type="transmembrane region" description="Helical" evidence="7">
    <location>
        <begin position="150"/>
        <end position="168"/>
    </location>
</feature>
<evidence type="ECO:0000256" key="2">
    <source>
        <dbReference type="ARBA" id="ARBA00022448"/>
    </source>
</evidence>
<sequence length="663" mass="71469">MTSTSESAAGAREAPQPSRSTRHRPDGGSSSNSFPFQSAEGSNEQSPLLGSDREGENDPTDGNTWLGDEDDTQTTKSVWYLILLTISIGGLQIAWSVELSNGSPYLLSLGLSKSLMALVWIAGPLTGTLVQPYIGMLSDNCRLPWGKRKPFMVGGSIGTIVGLLFLGWTKEIVATFLGLFGAQPESQGVKTTTIIVAVIGVYVLDFAINTVQAAIRAFIVDCAPAHQQEAANAMASRITGFGNIVGYIAGYVDLPEHLWFLGRTQFQVLCAIASVALASTVLVSTAIIPERDPRLDGPAQQDRPNPISFFFTIFKSIKRLPPQIKRVCEVQFFAWIGFFPLLFYTSSYIGEIYVEPYLQENPHMTPAELDRLYERATRIGTFALLINSIVSLLTNVFLPFFIAPTYDVGPGPGVKLDDDGTYSWSDRLRIPGFTLKRAWFASLVLFAGAMACTVLVRTVQAATVLIGIVGITWAMTLWAPWAIISAEISKRDALVRARKVRKLNFDSSVDGSSSAAGTPSDENGGSSESAEDEEEIDQAGVILGIHNMAIAAPQIIATVGSSIIFRIWQKPRGTPGDHSIAIVLALGGACVLVSSFFVAKIKDESSMPADAMIEAEQGQASGEGPSRPGSSWSRKSSYEQLSRASQGRATLTRNKSFSGAEMH</sequence>
<feature type="transmembrane region" description="Helical" evidence="7">
    <location>
        <begin position="78"/>
        <end position="97"/>
    </location>
</feature>
<comment type="subcellular location">
    <subcellularLocation>
        <location evidence="1">Membrane</location>
        <topology evidence="1">Multi-pass membrane protein</topology>
    </subcellularLocation>
</comment>
<dbReference type="Proteomes" id="UP000717696">
    <property type="component" value="Unassembled WGS sequence"/>
</dbReference>
<feature type="compositionally biased region" description="Low complexity" evidence="6">
    <location>
        <begin position="507"/>
        <end position="528"/>
    </location>
</feature>
<dbReference type="Gene3D" id="1.20.1250.20">
    <property type="entry name" value="MFS general substrate transporter like domains"/>
    <property type="match status" value="1"/>
</dbReference>
<dbReference type="GO" id="GO:0005886">
    <property type="term" value="C:plasma membrane"/>
    <property type="evidence" value="ECO:0007669"/>
    <property type="project" value="TreeGrafter"/>
</dbReference>
<keyword evidence="2" id="KW-0813">Transport</keyword>
<feature type="transmembrane region" description="Helical" evidence="7">
    <location>
        <begin position="332"/>
        <end position="354"/>
    </location>
</feature>
<feature type="region of interest" description="Disordered" evidence="6">
    <location>
        <begin position="507"/>
        <end position="533"/>
    </location>
</feature>
<evidence type="ECO:0000313" key="8">
    <source>
        <dbReference type="EMBL" id="KAH7162681.1"/>
    </source>
</evidence>
<keyword evidence="5 7" id="KW-0472">Membrane</keyword>
<dbReference type="PANTHER" id="PTHR19432:SF35">
    <property type="entry name" value="SOLUTE CARRIER FAMILY 45 MEMBER 3 ISOFORM X1"/>
    <property type="match status" value="1"/>
</dbReference>
<accession>A0A9P9FI83</accession>
<comment type="caution">
    <text evidence="8">The sequence shown here is derived from an EMBL/GenBank/DDBJ whole genome shotgun (WGS) entry which is preliminary data.</text>
</comment>
<feature type="transmembrane region" description="Helical" evidence="7">
    <location>
        <begin position="438"/>
        <end position="456"/>
    </location>
</feature>
<keyword evidence="4 7" id="KW-1133">Transmembrane helix</keyword>
<dbReference type="OrthoDB" id="28755at2759"/>
<feature type="transmembrane region" description="Helical" evidence="7">
    <location>
        <begin position="463"/>
        <end position="484"/>
    </location>
</feature>
<feature type="compositionally biased region" description="Polar residues" evidence="6">
    <location>
        <begin position="638"/>
        <end position="657"/>
    </location>
</feature>
<dbReference type="InterPro" id="IPR036259">
    <property type="entry name" value="MFS_trans_sf"/>
</dbReference>
<dbReference type="EMBL" id="JAGMUU010000001">
    <property type="protein sequence ID" value="KAH7162681.1"/>
    <property type="molecule type" value="Genomic_DNA"/>
</dbReference>
<dbReference type="Pfam" id="PF13347">
    <property type="entry name" value="MFS_2"/>
    <property type="match status" value="1"/>
</dbReference>
<feature type="transmembrane region" description="Helical" evidence="7">
    <location>
        <begin position="117"/>
        <end position="138"/>
    </location>
</feature>
<keyword evidence="3 7" id="KW-0812">Transmembrane</keyword>
<keyword evidence="9" id="KW-1185">Reference proteome</keyword>
<evidence type="ECO:0000256" key="5">
    <source>
        <dbReference type="ARBA" id="ARBA00023136"/>
    </source>
</evidence>
<feature type="region of interest" description="Disordered" evidence="6">
    <location>
        <begin position="1"/>
        <end position="70"/>
    </location>
</feature>
<protein>
    <submittedName>
        <fullName evidence="8">Major facilitator superfamily domain-containing protein</fullName>
    </submittedName>
</protein>
<dbReference type="PANTHER" id="PTHR19432">
    <property type="entry name" value="SUGAR TRANSPORTER"/>
    <property type="match status" value="1"/>
</dbReference>
<feature type="transmembrane region" description="Helical" evidence="7">
    <location>
        <begin position="188"/>
        <end position="208"/>
    </location>
</feature>
<organism evidence="8 9">
    <name type="scientific">Dactylonectria estremocensis</name>
    <dbReference type="NCBI Taxonomy" id="1079267"/>
    <lineage>
        <taxon>Eukaryota</taxon>
        <taxon>Fungi</taxon>
        <taxon>Dikarya</taxon>
        <taxon>Ascomycota</taxon>
        <taxon>Pezizomycotina</taxon>
        <taxon>Sordariomycetes</taxon>
        <taxon>Hypocreomycetidae</taxon>
        <taxon>Hypocreales</taxon>
        <taxon>Nectriaceae</taxon>
        <taxon>Dactylonectria</taxon>
    </lineage>
</organism>
<name>A0A9P9FI83_9HYPO</name>
<evidence type="ECO:0000256" key="1">
    <source>
        <dbReference type="ARBA" id="ARBA00004141"/>
    </source>
</evidence>
<evidence type="ECO:0000256" key="4">
    <source>
        <dbReference type="ARBA" id="ARBA00022989"/>
    </source>
</evidence>
<dbReference type="AlphaFoldDB" id="A0A9P9FI83"/>
<dbReference type="SUPFAM" id="SSF103473">
    <property type="entry name" value="MFS general substrate transporter"/>
    <property type="match status" value="1"/>
</dbReference>
<feature type="transmembrane region" description="Helical" evidence="7">
    <location>
        <begin position="580"/>
        <end position="599"/>
    </location>
</feature>
<evidence type="ECO:0000256" key="6">
    <source>
        <dbReference type="SAM" id="MobiDB-lite"/>
    </source>
</evidence>
<proteinExistence type="predicted"/>
<evidence type="ECO:0000313" key="9">
    <source>
        <dbReference type="Proteomes" id="UP000717696"/>
    </source>
</evidence>
<feature type="region of interest" description="Disordered" evidence="6">
    <location>
        <begin position="615"/>
        <end position="663"/>
    </location>
</feature>
<evidence type="ECO:0000256" key="3">
    <source>
        <dbReference type="ARBA" id="ARBA00022692"/>
    </source>
</evidence>